<dbReference type="GO" id="GO:0032259">
    <property type="term" value="P:methylation"/>
    <property type="evidence" value="ECO:0007669"/>
    <property type="project" value="UniProtKB-KW"/>
</dbReference>
<keyword evidence="2" id="KW-0808">Transferase</keyword>
<gene>
    <name evidence="2" type="ORF">G0P99_18325</name>
</gene>
<organism evidence="2">
    <name type="scientific">Ruegeria sp. PrR005</name>
    <dbReference type="NCBI Taxonomy" id="2706882"/>
    <lineage>
        <taxon>Bacteria</taxon>
        <taxon>Pseudomonadati</taxon>
        <taxon>Pseudomonadota</taxon>
        <taxon>Alphaproteobacteria</taxon>
        <taxon>Rhodobacterales</taxon>
        <taxon>Roseobacteraceae</taxon>
        <taxon>Ruegeria</taxon>
    </lineage>
</organism>
<dbReference type="AlphaFoldDB" id="A0A6B2NW81"/>
<keyword evidence="2" id="KW-0489">Methyltransferase</keyword>
<dbReference type="InterPro" id="IPR050508">
    <property type="entry name" value="Methyltransf_Superfamily"/>
</dbReference>
<dbReference type="EMBL" id="JAAGOX010000043">
    <property type="protein sequence ID" value="NDW46907.1"/>
    <property type="molecule type" value="Genomic_DNA"/>
</dbReference>
<dbReference type="InterPro" id="IPR029063">
    <property type="entry name" value="SAM-dependent_MTases_sf"/>
</dbReference>
<dbReference type="PANTHER" id="PTHR42912">
    <property type="entry name" value="METHYLTRANSFERASE"/>
    <property type="match status" value="1"/>
</dbReference>
<accession>A0A6B2NW81</accession>
<dbReference type="Gene3D" id="3.40.50.150">
    <property type="entry name" value="Vaccinia Virus protein VP39"/>
    <property type="match status" value="1"/>
</dbReference>
<sequence length="257" mass="28393">MPQGFYDAEMSRKQEALAATPDMQAQRRVILDHLALKPGEAVLDIGSGNGIMARDMLGIVGHSGSVTGLDAAEPMIAMARALCPGGKFVQGDACELPFDDDSFDVVTAAQLLCFLPDPEAALREMRRVLRPDGRLVILDTDWGSLVWNARDPDLMAKAMRIYIRPYADAYLPRTLSRRLSAAGFAVTARETLTVLNWTPGPDNYAHLTASFMESIMAAAADFSDEDWRRWQDDQKAVAEAGDYMFSLNRYIFDARPI</sequence>
<evidence type="ECO:0000313" key="2">
    <source>
        <dbReference type="EMBL" id="NDW46907.1"/>
    </source>
</evidence>
<dbReference type="RefSeq" id="WP_164131926.1">
    <property type="nucleotide sequence ID" value="NZ_JAAGOX010000043.1"/>
</dbReference>
<protein>
    <submittedName>
        <fullName evidence="2">Methyltransferase domain-containing protein</fullName>
    </submittedName>
</protein>
<dbReference type="Pfam" id="PF08241">
    <property type="entry name" value="Methyltransf_11"/>
    <property type="match status" value="1"/>
</dbReference>
<proteinExistence type="predicted"/>
<name>A0A6B2NW81_9RHOB</name>
<dbReference type="CDD" id="cd02440">
    <property type="entry name" value="AdoMet_MTases"/>
    <property type="match status" value="1"/>
</dbReference>
<dbReference type="SUPFAM" id="SSF53335">
    <property type="entry name" value="S-adenosyl-L-methionine-dependent methyltransferases"/>
    <property type="match status" value="1"/>
</dbReference>
<evidence type="ECO:0000259" key="1">
    <source>
        <dbReference type="Pfam" id="PF08241"/>
    </source>
</evidence>
<dbReference type="InterPro" id="IPR013216">
    <property type="entry name" value="Methyltransf_11"/>
</dbReference>
<feature type="domain" description="Methyltransferase type 11" evidence="1">
    <location>
        <begin position="43"/>
        <end position="137"/>
    </location>
</feature>
<comment type="caution">
    <text evidence="2">The sequence shown here is derived from an EMBL/GenBank/DDBJ whole genome shotgun (WGS) entry which is preliminary data.</text>
</comment>
<reference evidence="2" key="1">
    <citation type="submission" date="2020-02" db="EMBL/GenBank/DDBJ databases">
        <title>Delineation of the pyrene-degrading pathway in Roseobacter clade bacteria by genomic analysis.</title>
        <authorList>
            <person name="Zhou H."/>
            <person name="Wang H."/>
        </authorList>
    </citation>
    <scope>NUCLEOTIDE SEQUENCE</scope>
    <source>
        <strain evidence="2">PrR005</strain>
    </source>
</reference>
<dbReference type="GO" id="GO:0008757">
    <property type="term" value="F:S-adenosylmethionine-dependent methyltransferase activity"/>
    <property type="evidence" value="ECO:0007669"/>
    <property type="project" value="InterPro"/>
</dbReference>